<evidence type="ECO:0000313" key="1">
    <source>
        <dbReference type="EMBL" id="MET3601364.1"/>
    </source>
</evidence>
<organism evidence="1 2">
    <name type="scientific">Martelella mangrovi</name>
    <dbReference type="NCBI Taxonomy" id="1397477"/>
    <lineage>
        <taxon>Bacteria</taxon>
        <taxon>Pseudomonadati</taxon>
        <taxon>Pseudomonadota</taxon>
        <taxon>Alphaproteobacteria</taxon>
        <taxon>Hyphomicrobiales</taxon>
        <taxon>Aurantimonadaceae</taxon>
        <taxon>Martelella</taxon>
    </lineage>
</organism>
<dbReference type="RefSeq" id="WP_354435166.1">
    <property type="nucleotide sequence ID" value="NZ_JBEPLY010000013.1"/>
</dbReference>
<proteinExistence type="predicted"/>
<name>A0ABV2IEX3_9HYPH</name>
<accession>A0ABV2IEX3</accession>
<comment type="caution">
    <text evidence="1">The sequence shown here is derived from an EMBL/GenBank/DDBJ whole genome shotgun (WGS) entry which is preliminary data.</text>
</comment>
<gene>
    <name evidence="1" type="ORF">ABID12_003322</name>
</gene>
<dbReference type="EMBL" id="JBEPLY010000013">
    <property type="protein sequence ID" value="MET3601364.1"/>
    <property type="molecule type" value="Genomic_DNA"/>
</dbReference>
<protein>
    <submittedName>
        <fullName evidence="1">Uncharacterized protein</fullName>
    </submittedName>
</protein>
<reference evidence="1 2" key="1">
    <citation type="submission" date="2024-06" db="EMBL/GenBank/DDBJ databases">
        <title>Genomic Encyclopedia of Type Strains, Phase IV (KMG-IV): sequencing the most valuable type-strain genomes for metagenomic binning, comparative biology and taxonomic classification.</title>
        <authorList>
            <person name="Goeker M."/>
        </authorList>
    </citation>
    <scope>NUCLEOTIDE SEQUENCE [LARGE SCALE GENOMIC DNA]</scope>
    <source>
        <strain evidence="1 2">DSM 28102</strain>
    </source>
</reference>
<sequence length="73" mass="7600">MDATRAIVAGAGNPMILGSIATPVLAGTAKGADRLLLDDDVIADTVSGGSQRTGPDPFFMLLRTHTDRARSQF</sequence>
<dbReference type="Proteomes" id="UP001549164">
    <property type="component" value="Unassembled WGS sequence"/>
</dbReference>
<keyword evidence="2" id="KW-1185">Reference proteome</keyword>
<evidence type="ECO:0000313" key="2">
    <source>
        <dbReference type="Proteomes" id="UP001549164"/>
    </source>
</evidence>